<name>A0ABN7US05_GIGMA</name>
<reference evidence="1 2" key="1">
    <citation type="submission" date="2021-06" db="EMBL/GenBank/DDBJ databases">
        <authorList>
            <person name="Kallberg Y."/>
            <person name="Tangrot J."/>
            <person name="Rosling A."/>
        </authorList>
    </citation>
    <scope>NUCLEOTIDE SEQUENCE [LARGE SCALE GENOMIC DNA]</scope>
    <source>
        <strain evidence="1 2">120-4 pot B 10/14</strain>
    </source>
</reference>
<keyword evidence="2" id="KW-1185">Reference proteome</keyword>
<evidence type="ECO:0000313" key="2">
    <source>
        <dbReference type="Proteomes" id="UP000789901"/>
    </source>
</evidence>
<dbReference type="Proteomes" id="UP000789901">
    <property type="component" value="Unassembled WGS sequence"/>
</dbReference>
<dbReference type="EMBL" id="CAJVQB010005480">
    <property type="protein sequence ID" value="CAG8662921.1"/>
    <property type="molecule type" value="Genomic_DNA"/>
</dbReference>
<evidence type="ECO:0000313" key="1">
    <source>
        <dbReference type="EMBL" id="CAG8662921.1"/>
    </source>
</evidence>
<gene>
    <name evidence="1" type="ORF">GMARGA_LOCUS9983</name>
</gene>
<organism evidence="1 2">
    <name type="scientific">Gigaspora margarita</name>
    <dbReference type="NCBI Taxonomy" id="4874"/>
    <lineage>
        <taxon>Eukaryota</taxon>
        <taxon>Fungi</taxon>
        <taxon>Fungi incertae sedis</taxon>
        <taxon>Mucoromycota</taxon>
        <taxon>Glomeromycotina</taxon>
        <taxon>Glomeromycetes</taxon>
        <taxon>Diversisporales</taxon>
        <taxon>Gigasporaceae</taxon>
        <taxon>Gigaspora</taxon>
    </lineage>
</organism>
<sequence length="146" mass="16390">MLAYIQWTSPIEEDTEKKFFKVLNRFIPAKIKSQQETLNNPITTEPLTKINEPYLNQEIEAHVNQLEITTSSPLCLPDTVNSNISAHVNQLEITTLSPLYLPDTVNSNISAQGNNDVIEGLNKENNSAVNIDPLIVSFNINELQNN</sequence>
<protein>
    <submittedName>
        <fullName evidence="1">37778_t:CDS:1</fullName>
    </submittedName>
</protein>
<accession>A0ABN7US05</accession>
<comment type="caution">
    <text evidence="1">The sequence shown here is derived from an EMBL/GenBank/DDBJ whole genome shotgun (WGS) entry which is preliminary data.</text>
</comment>
<proteinExistence type="predicted"/>